<keyword evidence="2" id="KW-1185">Reference proteome</keyword>
<dbReference type="EMBL" id="CM055100">
    <property type="protein sequence ID" value="KAJ7544988.1"/>
    <property type="molecule type" value="Genomic_DNA"/>
</dbReference>
<comment type="caution">
    <text evidence="1">The sequence shown here is derived from an EMBL/GenBank/DDBJ whole genome shotgun (WGS) entry which is preliminary data.</text>
</comment>
<name>A0ACC2CSW2_DIPCM</name>
<sequence length="180" mass="20149">MEEMSAIPEEKEVVVVREAELERETVQRRRGRDILLAIDHTPFTKNAFNWTLAHLCRLADTLHFLHVLPGSEEELLCTSPKTKNQRVHLEAAEAWMDKLAAEAYDVTMVKTESKVVYGDPGKEICAAAARIKPIATVLGSRGRGIVKSLLMGSVSEYCAHHCCCPVVIVPPEETEDEYDF</sequence>
<proteinExistence type="predicted"/>
<gene>
    <name evidence="1" type="ORF">O6H91_09G101900</name>
</gene>
<protein>
    <submittedName>
        <fullName evidence="1">Uncharacterized protein</fullName>
    </submittedName>
</protein>
<reference evidence="2" key="1">
    <citation type="journal article" date="2024" name="Proc. Natl. Acad. Sci. U.S.A.">
        <title>Extraordinary preservation of gene collinearity over three hundred million years revealed in homosporous lycophytes.</title>
        <authorList>
            <person name="Li C."/>
            <person name="Wickell D."/>
            <person name="Kuo L.Y."/>
            <person name="Chen X."/>
            <person name="Nie B."/>
            <person name="Liao X."/>
            <person name="Peng D."/>
            <person name="Ji J."/>
            <person name="Jenkins J."/>
            <person name="Williams M."/>
            <person name="Shu S."/>
            <person name="Plott C."/>
            <person name="Barry K."/>
            <person name="Rajasekar S."/>
            <person name="Grimwood J."/>
            <person name="Han X."/>
            <person name="Sun S."/>
            <person name="Hou Z."/>
            <person name="He W."/>
            <person name="Dai G."/>
            <person name="Sun C."/>
            <person name="Schmutz J."/>
            <person name="Leebens-Mack J.H."/>
            <person name="Li F.W."/>
            <person name="Wang L."/>
        </authorList>
    </citation>
    <scope>NUCLEOTIDE SEQUENCE [LARGE SCALE GENOMIC DNA]</scope>
    <source>
        <strain evidence="2">cv. PW_Plant_1</strain>
    </source>
</reference>
<evidence type="ECO:0000313" key="2">
    <source>
        <dbReference type="Proteomes" id="UP001162992"/>
    </source>
</evidence>
<accession>A0ACC2CSW2</accession>
<evidence type="ECO:0000313" key="1">
    <source>
        <dbReference type="EMBL" id="KAJ7544988.1"/>
    </source>
</evidence>
<organism evidence="1 2">
    <name type="scientific">Diphasiastrum complanatum</name>
    <name type="common">Issler's clubmoss</name>
    <name type="synonym">Lycopodium complanatum</name>
    <dbReference type="NCBI Taxonomy" id="34168"/>
    <lineage>
        <taxon>Eukaryota</taxon>
        <taxon>Viridiplantae</taxon>
        <taxon>Streptophyta</taxon>
        <taxon>Embryophyta</taxon>
        <taxon>Tracheophyta</taxon>
        <taxon>Lycopodiopsida</taxon>
        <taxon>Lycopodiales</taxon>
        <taxon>Lycopodiaceae</taxon>
        <taxon>Lycopodioideae</taxon>
        <taxon>Diphasiastrum</taxon>
    </lineage>
</organism>
<dbReference type="Proteomes" id="UP001162992">
    <property type="component" value="Chromosome 9"/>
</dbReference>